<evidence type="ECO:0000259" key="2">
    <source>
        <dbReference type="Pfam" id="PF00534"/>
    </source>
</evidence>
<dbReference type="PANTHER" id="PTHR46401:SF2">
    <property type="entry name" value="GLYCOSYLTRANSFERASE WBBK-RELATED"/>
    <property type="match status" value="1"/>
</dbReference>
<sequence>MHIVLDVSRLLSCVHRKSPTGIDRVEMAYARRWLSGPEQDVTFTAQSLWGWFAALPRDRVAALLDALEEVWEHGAPPGRGLRRAQRIALGLQAGLARGGGRASLQRRLRSVRNPVFLLVSHRSLDRQGPIGELRRAGARFVPLIHDLIPLTHPEYTRPRQAARHAARIANTAALADGVIVNSAATEAALRAHLAPHGRPAPPIAIAPLGIRPLRRPAALLPTEPYFLCLGTVEPRKNHQLLLHLWRDLAMEGRTSPRLLLCGRRGWENGSVLSLLDRCEALRGLVQEIGTPPDSQVTELLAGARALLFPSFTEGYGLPLAEALALGVPAICSDLPALREVGGNVPDYLDPLDGLGWRRAILDYAGPDSAARAAQLARLRHWHAPDWEAHFAEVDALLAEVTGKPVREPRPALAPIATRHSQPAPVGAMPA</sequence>
<gene>
    <name evidence="3" type="ORF">LHA35_10690</name>
</gene>
<organism evidence="3 4">
    <name type="scientific">Roseicella aerolata</name>
    <dbReference type="NCBI Taxonomy" id="2883479"/>
    <lineage>
        <taxon>Bacteria</taxon>
        <taxon>Pseudomonadati</taxon>
        <taxon>Pseudomonadota</taxon>
        <taxon>Alphaproteobacteria</taxon>
        <taxon>Acetobacterales</taxon>
        <taxon>Roseomonadaceae</taxon>
        <taxon>Roseicella</taxon>
    </lineage>
</organism>
<evidence type="ECO:0000313" key="4">
    <source>
        <dbReference type="Proteomes" id="UP001139311"/>
    </source>
</evidence>
<proteinExistence type="predicted"/>
<dbReference type="Pfam" id="PF00534">
    <property type="entry name" value="Glycos_transf_1"/>
    <property type="match status" value="1"/>
</dbReference>
<evidence type="ECO:0000313" key="3">
    <source>
        <dbReference type="EMBL" id="MCB4822200.1"/>
    </source>
</evidence>
<dbReference type="CDD" id="cd03809">
    <property type="entry name" value="GT4_MtfB-like"/>
    <property type="match status" value="1"/>
</dbReference>
<dbReference type="RefSeq" id="WP_226608122.1">
    <property type="nucleotide sequence ID" value="NZ_JAJAQI010000013.1"/>
</dbReference>
<accession>A0A9X1IFM3</accession>
<name>A0A9X1IFM3_9PROT</name>
<dbReference type="AlphaFoldDB" id="A0A9X1IFM3"/>
<dbReference type="PANTHER" id="PTHR46401">
    <property type="entry name" value="GLYCOSYLTRANSFERASE WBBK-RELATED"/>
    <property type="match status" value="1"/>
</dbReference>
<keyword evidence="4" id="KW-1185">Reference proteome</keyword>
<dbReference type="EMBL" id="JAJAQI010000013">
    <property type="protein sequence ID" value="MCB4822200.1"/>
    <property type="molecule type" value="Genomic_DNA"/>
</dbReference>
<dbReference type="SUPFAM" id="SSF53756">
    <property type="entry name" value="UDP-Glycosyltransferase/glycogen phosphorylase"/>
    <property type="match status" value="1"/>
</dbReference>
<dbReference type="Gene3D" id="3.40.50.2000">
    <property type="entry name" value="Glycogen Phosphorylase B"/>
    <property type="match status" value="1"/>
</dbReference>
<feature type="domain" description="Glycosyl transferase family 1" evidence="2">
    <location>
        <begin position="219"/>
        <end position="340"/>
    </location>
</feature>
<dbReference type="Proteomes" id="UP001139311">
    <property type="component" value="Unassembled WGS sequence"/>
</dbReference>
<protein>
    <submittedName>
        <fullName evidence="3">Glycosyltransferase family 4 protein</fullName>
    </submittedName>
</protein>
<keyword evidence="1" id="KW-0808">Transferase</keyword>
<evidence type="ECO:0000256" key="1">
    <source>
        <dbReference type="ARBA" id="ARBA00022679"/>
    </source>
</evidence>
<dbReference type="InterPro" id="IPR001296">
    <property type="entry name" value="Glyco_trans_1"/>
</dbReference>
<reference evidence="3" key="1">
    <citation type="submission" date="2021-10" db="EMBL/GenBank/DDBJ databases">
        <title>Roseicella aerolatum sp. nov., isolated from aerosols of e-waste dismantling site.</title>
        <authorList>
            <person name="Qin T."/>
        </authorList>
    </citation>
    <scope>NUCLEOTIDE SEQUENCE</scope>
    <source>
        <strain evidence="3">GB24</strain>
    </source>
</reference>
<comment type="caution">
    <text evidence="3">The sequence shown here is derived from an EMBL/GenBank/DDBJ whole genome shotgun (WGS) entry which is preliminary data.</text>
</comment>
<dbReference type="GO" id="GO:0016757">
    <property type="term" value="F:glycosyltransferase activity"/>
    <property type="evidence" value="ECO:0007669"/>
    <property type="project" value="InterPro"/>
</dbReference>